<dbReference type="CDD" id="cd13778">
    <property type="entry name" value="Aar2_C"/>
    <property type="match status" value="1"/>
</dbReference>
<dbReference type="STRING" id="196109.A0A136JB11"/>
<dbReference type="PANTHER" id="PTHR12689:SF4">
    <property type="entry name" value="PROTEIN AAR2 HOMOLOG"/>
    <property type="match status" value="1"/>
</dbReference>
<feature type="domain" description="AAR2 C-terminal" evidence="1">
    <location>
        <begin position="65"/>
        <end position="232"/>
    </location>
</feature>
<keyword evidence="3" id="KW-1185">Reference proteome</keyword>
<dbReference type="InterPro" id="IPR038514">
    <property type="entry name" value="AAR2_C_sf"/>
</dbReference>
<protein>
    <submittedName>
        <fullName evidence="2">A1 cistron-splicing factor</fullName>
    </submittedName>
</protein>
<accession>A0A136JB11</accession>
<feature type="non-terminal residue" evidence="2">
    <location>
        <position position="257"/>
    </location>
</feature>
<proteinExistence type="predicted"/>
<dbReference type="Gene3D" id="1.25.40.550">
    <property type="entry name" value="Aar2, C-terminal domain-like"/>
    <property type="match status" value="1"/>
</dbReference>
<dbReference type="EMBL" id="KQ964247">
    <property type="protein sequence ID" value="KXJ94363.1"/>
    <property type="molecule type" value="Genomic_DNA"/>
</dbReference>
<dbReference type="PANTHER" id="PTHR12689">
    <property type="entry name" value="A1 CISTRON SPLICING FACTOR AAR2-RELATED"/>
    <property type="match status" value="1"/>
</dbReference>
<dbReference type="InterPro" id="IPR033648">
    <property type="entry name" value="AAR2_C"/>
</dbReference>
<dbReference type="AlphaFoldDB" id="A0A136JB11"/>
<dbReference type="InterPro" id="IPR007946">
    <property type="entry name" value="AAR2"/>
</dbReference>
<dbReference type="InParanoid" id="A0A136JB11"/>
<dbReference type="GO" id="GO:0000244">
    <property type="term" value="P:spliceosomal tri-snRNP complex assembly"/>
    <property type="evidence" value="ECO:0007669"/>
    <property type="project" value="TreeGrafter"/>
</dbReference>
<dbReference type="Proteomes" id="UP000070501">
    <property type="component" value="Unassembled WGS sequence"/>
</dbReference>
<sequence length="257" mass="29099">MDRESVWDSLTYAIDSGVLDTVTGRSAPDWCVSTSDRVAGEVQMPAEAELYAGAGNRLRFTFAIDTKLFNPESTGAERTRQALDPTAWVLRTLGEPSGPQRLDQLVGELQFAFLTGMHLGNFSCLEQWWFIVNRIVFRSYELAVLSPALCQSLIRSFHAQLVYNEQFLEGDVFEMMPENAKLLQKTLTTFRSRLNEKLQALDSSNQTPDHTSLQESFSDLEAWLEQRLDWDLSSDYVRSGTVMLEDGEMVEAELSDF</sequence>
<dbReference type="Pfam" id="PF05282">
    <property type="entry name" value="AAR2"/>
    <property type="match status" value="1"/>
</dbReference>
<evidence type="ECO:0000313" key="2">
    <source>
        <dbReference type="EMBL" id="KXJ94363.1"/>
    </source>
</evidence>
<evidence type="ECO:0000259" key="1">
    <source>
        <dbReference type="Pfam" id="PF05282"/>
    </source>
</evidence>
<evidence type="ECO:0000313" key="3">
    <source>
        <dbReference type="Proteomes" id="UP000070501"/>
    </source>
</evidence>
<organism evidence="2 3">
    <name type="scientific">Microdochium bolleyi</name>
    <dbReference type="NCBI Taxonomy" id="196109"/>
    <lineage>
        <taxon>Eukaryota</taxon>
        <taxon>Fungi</taxon>
        <taxon>Dikarya</taxon>
        <taxon>Ascomycota</taxon>
        <taxon>Pezizomycotina</taxon>
        <taxon>Sordariomycetes</taxon>
        <taxon>Xylariomycetidae</taxon>
        <taxon>Xylariales</taxon>
        <taxon>Microdochiaceae</taxon>
        <taxon>Microdochium</taxon>
    </lineage>
</organism>
<reference evidence="3" key="1">
    <citation type="submission" date="2016-02" db="EMBL/GenBank/DDBJ databases">
        <title>Draft genome sequence of Microdochium bolleyi, a fungal endophyte of beachgrass.</title>
        <authorList>
            <consortium name="DOE Joint Genome Institute"/>
            <person name="David A.S."/>
            <person name="May G."/>
            <person name="Haridas S."/>
            <person name="Lim J."/>
            <person name="Wang M."/>
            <person name="Labutti K."/>
            <person name="Lipzen A."/>
            <person name="Barry K."/>
            <person name="Grigoriev I.V."/>
        </authorList>
    </citation>
    <scope>NUCLEOTIDE SEQUENCE [LARGE SCALE GENOMIC DNA]</scope>
    <source>
        <strain evidence="3">J235TASD1</strain>
    </source>
</reference>
<name>A0A136JB11_9PEZI</name>
<gene>
    <name evidence="2" type="ORF">Micbo1qcDRAFT_159493</name>
</gene>
<dbReference type="OrthoDB" id="201752at2759"/>